<keyword evidence="3" id="KW-1185">Reference proteome</keyword>
<feature type="transmembrane region" description="Helical" evidence="1">
    <location>
        <begin position="38"/>
        <end position="60"/>
    </location>
</feature>
<organism evidence="2 3">
    <name type="scientific">Vigna angularis var. angularis</name>
    <dbReference type="NCBI Taxonomy" id="157739"/>
    <lineage>
        <taxon>Eukaryota</taxon>
        <taxon>Viridiplantae</taxon>
        <taxon>Streptophyta</taxon>
        <taxon>Embryophyta</taxon>
        <taxon>Tracheophyta</taxon>
        <taxon>Spermatophyta</taxon>
        <taxon>Magnoliopsida</taxon>
        <taxon>eudicotyledons</taxon>
        <taxon>Gunneridae</taxon>
        <taxon>Pentapetalae</taxon>
        <taxon>rosids</taxon>
        <taxon>fabids</taxon>
        <taxon>Fabales</taxon>
        <taxon>Fabaceae</taxon>
        <taxon>Papilionoideae</taxon>
        <taxon>50 kb inversion clade</taxon>
        <taxon>NPAAA clade</taxon>
        <taxon>indigoferoid/millettioid clade</taxon>
        <taxon>Phaseoleae</taxon>
        <taxon>Vigna</taxon>
    </lineage>
</organism>
<evidence type="ECO:0000313" key="2">
    <source>
        <dbReference type="EMBL" id="BAT92984.1"/>
    </source>
</evidence>
<dbReference type="Proteomes" id="UP000291084">
    <property type="component" value="Chromosome 7"/>
</dbReference>
<evidence type="ECO:0000313" key="3">
    <source>
        <dbReference type="Proteomes" id="UP000291084"/>
    </source>
</evidence>
<dbReference type="EMBL" id="AP015040">
    <property type="protein sequence ID" value="BAT92984.1"/>
    <property type="molecule type" value="Genomic_DNA"/>
</dbReference>
<keyword evidence="1" id="KW-1133">Transmembrane helix</keyword>
<feature type="non-terminal residue" evidence="2">
    <location>
        <position position="74"/>
    </location>
</feature>
<protein>
    <submittedName>
        <fullName evidence="2">Uncharacterized protein</fullName>
    </submittedName>
</protein>
<reference evidence="2 3" key="1">
    <citation type="journal article" date="2015" name="Sci. Rep.">
        <title>The power of single molecule real-time sequencing technology in the de novo assembly of a eukaryotic genome.</title>
        <authorList>
            <person name="Sakai H."/>
            <person name="Naito K."/>
            <person name="Ogiso-Tanaka E."/>
            <person name="Takahashi Y."/>
            <person name="Iseki K."/>
            <person name="Muto C."/>
            <person name="Satou K."/>
            <person name="Teruya K."/>
            <person name="Shiroma A."/>
            <person name="Shimoji M."/>
            <person name="Hirano T."/>
            <person name="Itoh T."/>
            <person name="Kaga A."/>
            <person name="Tomooka N."/>
        </authorList>
    </citation>
    <scope>NUCLEOTIDE SEQUENCE [LARGE SCALE GENOMIC DNA]</scope>
    <source>
        <strain evidence="3">cv. Shumari</strain>
    </source>
</reference>
<keyword evidence="1" id="KW-0812">Transmembrane</keyword>
<accession>A0A0S3SJQ7</accession>
<sequence length="74" mass="8085">MIIANEKPNPEIAEVPRQKSRLVGELALGTMELNASDLGFNATCCFLFYLLSPSLLRALYFLYQVGNLASCSTG</sequence>
<proteinExistence type="predicted"/>
<gene>
    <name evidence="2" type="primary">Vigan.07G186500</name>
    <name evidence="2" type="ORF">VIGAN_07186500</name>
</gene>
<evidence type="ECO:0000256" key="1">
    <source>
        <dbReference type="SAM" id="Phobius"/>
    </source>
</evidence>
<dbReference type="AlphaFoldDB" id="A0A0S3SJQ7"/>
<keyword evidence="1" id="KW-0472">Membrane</keyword>
<name>A0A0S3SJQ7_PHAAN</name>